<keyword evidence="3" id="KW-0378">Hydrolase</keyword>
<comment type="similarity">
    <text evidence="1">Belongs to the peptidase S51 family.</text>
</comment>
<reference evidence="6 7" key="1">
    <citation type="submission" date="2018-06" db="EMBL/GenBank/DDBJ databases">
        <title>Chryseolinea flavus sp. nov., a member of the phylum Bacteroidetes isolated from soil.</title>
        <authorList>
            <person name="Li Y."/>
            <person name="Wang J."/>
        </authorList>
    </citation>
    <scope>NUCLEOTIDE SEQUENCE [LARGE SCALE GENOMIC DNA]</scope>
    <source>
        <strain evidence="6 7">SDU1-6</strain>
    </source>
</reference>
<dbReference type="OrthoDB" id="4841110at2"/>
<dbReference type="NCBIfam" id="TIGR04183">
    <property type="entry name" value="Por_Secre_tail"/>
    <property type="match status" value="1"/>
</dbReference>
<evidence type="ECO:0000256" key="2">
    <source>
        <dbReference type="ARBA" id="ARBA00022670"/>
    </source>
</evidence>
<dbReference type="Proteomes" id="UP000251889">
    <property type="component" value="Unassembled WGS sequence"/>
</dbReference>
<evidence type="ECO:0000256" key="4">
    <source>
        <dbReference type="ARBA" id="ARBA00022825"/>
    </source>
</evidence>
<sequence length="673" mass="73776">MTLPKGYHIAILISLIIPLQMFAQGKIVLIGGGAEVQGGWSDAPYSWAVANGGNKKVAVISYTDEDNFIPDYFMSLGAVAATNIKINSRTVAGLQSTYDLLMQHDVFFFKGGDQYKYYDFFKDTKTSQAIVDKYNNGGVISGTSAGMAILSKVFFTAKEGSVYPDEALQDFRHPHIQLANDFLPFLPGIIVDSHFTERGRAARLFGFMAHWYDDTGELLTGLGVDDRTAFCIDDNLIGNVYGTGTVSIYNSAGFGTFNGKNPTADSVHVTQLLHGHAFNLQQQQIIHGPQKLITPVDETGNYQVLLSGSNSLSSNNDFVNLFVNGLGKATDTITVVVAKGKGIAYLTKLKSMQAKYVTVDPSSDANDIGHIELRNAIRKSKKVLFLENDDEALFNFLAGGPTGILLDQHIRRNKMITGFIGEDSRYAGKIFVTNHLTDQYAAYYGRLKYREGLALLKSSVVMANTYDAASSDFYENTTAAVPFAMVDDTLKYGISLNRSSYLHFFQGEGKNYFTAKGALTTLVQINHGTRTDIASQRVNAAGTARQYVSFAEMQTVLLNGDAVVPCGVPVMTDDEHYEFESPVLDAEVDLSTSFTIFPNPSSNGIFQISSNIRKFVSVTLVDFTGRTILQQAYADNSNSTIDMSPYPDGPYLLLIRSSEKTISRKIIKCESCK</sequence>
<dbReference type="PANTHER" id="PTHR36175">
    <property type="entry name" value="CYANOPHYCINASE"/>
    <property type="match status" value="1"/>
</dbReference>
<dbReference type="PANTHER" id="PTHR36175:SF1">
    <property type="entry name" value="CYANOPHYCINASE"/>
    <property type="match status" value="1"/>
</dbReference>
<evidence type="ECO:0000256" key="1">
    <source>
        <dbReference type="ARBA" id="ARBA00006534"/>
    </source>
</evidence>
<dbReference type="Gene3D" id="3.40.50.880">
    <property type="match status" value="1"/>
</dbReference>
<accession>A0A364XVI1</accession>
<name>A0A364XVI1_9BACT</name>
<dbReference type="InterPro" id="IPR026444">
    <property type="entry name" value="Secre_tail"/>
</dbReference>
<keyword evidence="4" id="KW-0720">Serine protease</keyword>
<evidence type="ECO:0000313" key="6">
    <source>
        <dbReference type="EMBL" id="RAV98171.1"/>
    </source>
</evidence>
<gene>
    <name evidence="6" type="ORF">DQQ10_25225</name>
</gene>
<organism evidence="6 7">
    <name type="scientific">Pseudochryseolinea flava</name>
    <dbReference type="NCBI Taxonomy" id="2059302"/>
    <lineage>
        <taxon>Bacteria</taxon>
        <taxon>Pseudomonadati</taxon>
        <taxon>Bacteroidota</taxon>
        <taxon>Cytophagia</taxon>
        <taxon>Cytophagales</taxon>
        <taxon>Fulvivirgaceae</taxon>
        <taxon>Pseudochryseolinea</taxon>
    </lineage>
</organism>
<dbReference type="AlphaFoldDB" id="A0A364XVI1"/>
<dbReference type="InterPro" id="IPR029062">
    <property type="entry name" value="Class_I_gatase-like"/>
</dbReference>
<comment type="caution">
    <text evidence="6">The sequence shown here is derived from an EMBL/GenBank/DDBJ whole genome shotgun (WGS) entry which is preliminary data.</text>
</comment>
<protein>
    <recommendedName>
        <fullName evidence="5">Secretion system C-terminal sorting domain-containing protein</fullName>
    </recommendedName>
</protein>
<keyword evidence="2" id="KW-0645">Protease</keyword>
<evidence type="ECO:0000256" key="3">
    <source>
        <dbReference type="ARBA" id="ARBA00022801"/>
    </source>
</evidence>
<evidence type="ECO:0000259" key="5">
    <source>
        <dbReference type="Pfam" id="PF18962"/>
    </source>
</evidence>
<evidence type="ECO:0000313" key="7">
    <source>
        <dbReference type="Proteomes" id="UP000251889"/>
    </source>
</evidence>
<dbReference type="EMBL" id="QMFY01000021">
    <property type="protein sequence ID" value="RAV98171.1"/>
    <property type="molecule type" value="Genomic_DNA"/>
</dbReference>
<feature type="domain" description="Secretion system C-terminal sorting" evidence="5">
    <location>
        <begin position="596"/>
        <end position="667"/>
    </location>
</feature>
<dbReference type="InterPro" id="IPR005320">
    <property type="entry name" value="Peptidase_S51"/>
</dbReference>
<dbReference type="Pfam" id="PF18962">
    <property type="entry name" value="Por_Secre_tail"/>
    <property type="match status" value="1"/>
</dbReference>
<keyword evidence="7" id="KW-1185">Reference proteome</keyword>
<dbReference type="GO" id="GO:0008236">
    <property type="term" value="F:serine-type peptidase activity"/>
    <property type="evidence" value="ECO:0007669"/>
    <property type="project" value="UniProtKB-KW"/>
</dbReference>
<dbReference type="CDD" id="cd03145">
    <property type="entry name" value="GAT1_cyanophycinase"/>
    <property type="match status" value="1"/>
</dbReference>
<dbReference type="SUPFAM" id="SSF52317">
    <property type="entry name" value="Class I glutamine amidotransferase-like"/>
    <property type="match status" value="1"/>
</dbReference>
<dbReference type="RefSeq" id="WP_112749717.1">
    <property type="nucleotide sequence ID" value="NZ_QMFY01000021.1"/>
</dbReference>
<proteinExistence type="inferred from homology"/>
<dbReference type="Pfam" id="PF03575">
    <property type="entry name" value="Peptidase_S51"/>
    <property type="match status" value="1"/>
</dbReference>
<dbReference type="GO" id="GO:0006508">
    <property type="term" value="P:proteolysis"/>
    <property type="evidence" value="ECO:0007669"/>
    <property type="project" value="UniProtKB-KW"/>
</dbReference>